<dbReference type="PROSITE" id="PS50108">
    <property type="entry name" value="CRIB"/>
    <property type="match status" value="1"/>
</dbReference>
<feature type="compositionally biased region" description="Basic residues" evidence="1">
    <location>
        <begin position="163"/>
        <end position="175"/>
    </location>
</feature>
<dbReference type="Gramene" id="ORGLA04G0271900.1">
    <property type="protein sequence ID" value="ORGLA04G0271900.1"/>
    <property type="gene ID" value="ORGLA04G0271900"/>
</dbReference>
<dbReference type="EnsemblPlants" id="ORGLA07G0108800.1">
    <property type="protein sequence ID" value="ORGLA07G0108800.1"/>
    <property type="gene ID" value="ORGLA07G0108800"/>
</dbReference>
<dbReference type="eggNOG" id="ENOG502S2ZY">
    <property type="taxonomic scope" value="Eukaryota"/>
</dbReference>
<dbReference type="PANTHER" id="PTHR46325">
    <property type="entry name" value="CRIB DOMAIN-CONTAINING PROTEIN RIC8"/>
    <property type="match status" value="1"/>
</dbReference>
<name>I1PRA0_ORYGL</name>
<dbReference type="Gene3D" id="3.90.810.10">
    <property type="entry name" value="CRIB domain"/>
    <property type="match status" value="1"/>
</dbReference>
<feature type="region of interest" description="Disordered" evidence="1">
    <location>
        <begin position="46"/>
        <end position="252"/>
    </location>
</feature>
<dbReference type="Proteomes" id="UP000007306">
    <property type="component" value="Chromosome 7"/>
</dbReference>
<organism evidence="3 5">
    <name type="scientific">Oryza glaberrima</name>
    <name type="common">African rice</name>
    <dbReference type="NCBI Taxonomy" id="4538"/>
    <lineage>
        <taxon>Eukaryota</taxon>
        <taxon>Viridiplantae</taxon>
        <taxon>Streptophyta</taxon>
        <taxon>Embryophyta</taxon>
        <taxon>Tracheophyta</taxon>
        <taxon>Spermatophyta</taxon>
        <taxon>Magnoliopsida</taxon>
        <taxon>Liliopsida</taxon>
        <taxon>Poales</taxon>
        <taxon>Poaceae</taxon>
        <taxon>BOP clade</taxon>
        <taxon>Oryzoideae</taxon>
        <taxon>Oryzeae</taxon>
        <taxon>Oryzinae</taxon>
        <taxon>Oryza</taxon>
    </lineage>
</organism>
<gene>
    <name evidence="3" type="primary">LOC127778990</name>
</gene>
<protein>
    <recommendedName>
        <fullName evidence="2">CRIB domain-containing protein</fullName>
    </recommendedName>
</protein>
<dbReference type="Pfam" id="PF00786">
    <property type="entry name" value="PBD"/>
    <property type="match status" value="1"/>
</dbReference>
<accession>I1PRA0</accession>
<dbReference type="Gramene" id="ORGLA07G0108800.1">
    <property type="protein sequence ID" value="ORGLA07G0108800.1"/>
    <property type="gene ID" value="ORGLA07G0108800"/>
</dbReference>
<dbReference type="HOGENOM" id="CLU_086489_1_0_1"/>
<reference evidence="3" key="1">
    <citation type="submission" date="2015-06" db="UniProtKB">
        <authorList>
            <consortium name="EnsemblPlants"/>
        </authorList>
    </citation>
    <scope>IDENTIFICATION</scope>
</reference>
<evidence type="ECO:0000313" key="4">
    <source>
        <dbReference type="EnsemblPlants" id="ORGLA07G0108800.1"/>
    </source>
</evidence>
<dbReference type="AlphaFoldDB" id="I1PRA0"/>
<dbReference type="RefSeq" id="XP_052161600.1">
    <property type="nucleotide sequence ID" value="XM_052305640.1"/>
</dbReference>
<dbReference type="InterPro" id="IPR000095">
    <property type="entry name" value="CRIB_dom"/>
</dbReference>
<dbReference type="GeneID" id="127778990"/>
<feature type="compositionally biased region" description="Low complexity" evidence="1">
    <location>
        <begin position="219"/>
        <end position="239"/>
    </location>
</feature>
<dbReference type="CDD" id="cd00132">
    <property type="entry name" value="CRIB"/>
    <property type="match status" value="1"/>
</dbReference>
<evidence type="ECO:0000259" key="2">
    <source>
        <dbReference type="PROSITE" id="PS50108"/>
    </source>
</evidence>
<dbReference type="OMA" id="ANIGWDG"/>
<proteinExistence type="predicted"/>
<sequence>MSTKMKKGILRPFRYISNMMDGKEAAQDMQIGFPTDVKHVAHIGWDGPSVPNNNNTAGAPSWMKDYHSAPLDSASFRSDRGGSAAANPWASQEIVVDGGSLGDTSFSETRSEAGGSMDITAGDSPPSPDSRRSRRHRSRGSAATSSMDCTAADGGAAPEKKDKAKKSSRGKNRKKDKSDKSAAAGAGAGDDASGATCQDLPAVPKKSNRRKNKGGSEGTGAAAASKADGAGAGGEDAAAPEPPATEEAQDHD</sequence>
<evidence type="ECO:0000313" key="5">
    <source>
        <dbReference type="Proteomes" id="UP000007306"/>
    </source>
</evidence>
<evidence type="ECO:0000313" key="3">
    <source>
        <dbReference type="EnsemblPlants" id="ORGLA04G0271900.1"/>
    </source>
</evidence>
<dbReference type="KEGG" id="ogl:127778990"/>
<feature type="domain" description="CRIB" evidence="2">
    <location>
        <begin position="31"/>
        <end position="44"/>
    </location>
</feature>
<dbReference type="EnsemblPlants" id="ORGLA04G0271900.1">
    <property type="protein sequence ID" value="ORGLA04G0271900.1"/>
    <property type="gene ID" value="ORGLA04G0271900"/>
</dbReference>
<dbReference type="PANTHER" id="PTHR46325:SF20">
    <property type="entry name" value="CRIB DOMAIN-CONTAINING PROTEIN RIC10"/>
    <property type="match status" value="1"/>
</dbReference>
<feature type="compositionally biased region" description="Low complexity" evidence="1">
    <location>
        <begin position="181"/>
        <end position="195"/>
    </location>
</feature>
<feature type="compositionally biased region" description="Low complexity" evidence="1">
    <location>
        <begin position="140"/>
        <end position="157"/>
    </location>
</feature>
<reference evidence="4 5" key="2">
    <citation type="submission" date="2018-04" db="EMBL/GenBank/DDBJ databases">
        <title>OglaRS2 (Oryza glaberrima Reference Sequence Version 2).</title>
        <authorList>
            <person name="Zhang J."/>
            <person name="Kudrna D."/>
            <person name="Lee S."/>
            <person name="Talag J."/>
            <person name="Rajasekar S."/>
            <person name="Wing R.A."/>
        </authorList>
    </citation>
    <scope>NUCLEOTIDE SEQUENCE [LARGE SCALE GENOMIC DNA]</scope>
    <source>
        <strain evidence="4 5">cv. IRGC 96717</strain>
    </source>
</reference>
<evidence type="ECO:0000256" key="1">
    <source>
        <dbReference type="SAM" id="MobiDB-lite"/>
    </source>
</evidence>
<keyword evidence="5" id="KW-1185">Reference proteome</keyword>
<dbReference type="SMART" id="SM00285">
    <property type="entry name" value="PBD"/>
    <property type="match status" value="1"/>
</dbReference>
<dbReference type="STRING" id="4538.I1PRA0"/>
<dbReference type="InterPro" id="IPR036936">
    <property type="entry name" value="CRIB_dom_sf"/>
</dbReference>